<dbReference type="Proteomes" id="UP001597546">
    <property type="component" value="Unassembled WGS sequence"/>
</dbReference>
<name>A0ABW5TRM4_9SPHI</name>
<gene>
    <name evidence="1" type="ORF">ACFSSE_05315</name>
</gene>
<dbReference type="EMBL" id="JBHULV010000015">
    <property type="protein sequence ID" value="MFD2731118.1"/>
    <property type="molecule type" value="Genomic_DNA"/>
</dbReference>
<organism evidence="1 2">
    <name type="scientific">Pedobacter alpinus</name>
    <dbReference type="NCBI Taxonomy" id="1590643"/>
    <lineage>
        <taxon>Bacteria</taxon>
        <taxon>Pseudomonadati</taxon>
        <taxon>Bacteroidota</taxon>
        <taxon>Sphingobacteriia</taxon>
        <taxon>Sphingobacteriales</taxon>
        <taxon>Sphingobacteriaceae</taxon>
        <taxon>Pedobacter</taxon>
    </lineage>
</organism>
<dbReference type="Pfam" id="PF10884">
    <property type="entry name" value="DUF2683"/>
    <property type="match status" value="1"/>
</dbReference>
<proteinExistence type="predicted"/>
<dbReference type="InterPro" id="IPR020271">
    <property type="entry name" value="Uncharacterised_MJ1172"/>
</dbReference>
<comment type="caution">
    <text evidence="1">The sequence shown here is derived from an EMBL/GenBank/DDBJ whole genome shotgun (WGS) entry which is preliminary data.</text>
</comment>
<evidence type="ECO:0000313" key="1">
    <source>
        <dbReference type="EMBL" id="MFD2731118.1"/>
    </source>
</evidence>
<protein>
    <submittedName>
        <fullName evidence="1">DUF2683 family protein</fullName>
    </submittedName>
</protein>
<sequence length="73" mass="8318">MTTITLKINERSNYGKALLELIKVGVEEKKGIEMVEEESPYDPEFVKMVKESAASKERFEIDPNDVWGSLGLR</sequence>
<evidence type="ECO:0000313" key="2">
    <source>
        <dbReference type="Proteomes" id="UP001597546"/>
    </source>
</evidence>
<keyword evidence="2" id="KW-1185">Reference proteome</keyword>
<dbReference type="RefSeq" id="WP_379042257.1">
    <property type="nucleotide sequence ID" value="NZ_JBHSKW010000021.1"/>
</dbReference>
<reference evidence="2" key="1">
    <citation type="journal article" date="2019" name="Int. J. Syst. Evol. Microbiol.">
        <title>The Global Catalogue of Microorganisms (GCM) 10K type strain sequencing project: providing services to taxonomists for standard genome sequencing and annotation.</title>
        <authorList>
            <consortium name="The Broad Institute Genomics Platform"/>
            <consortium name="The Broad Institute Genome Sequencing Center for Infectious Disease"/>
            <person name="Wu L."/>
            <person name="Ma J."/>
        </authorList>
    </citation>
    <scope>NUCLEOTIDE SEQUENCE [LARGE SCALE GENOMIC DNA]</scope>
    <source>
        <strain evidence="2">KCTC 42456</strain>
    </source>
</reference>
<accession>A0ABW5TRM4</accession>